<protein>
    <submittedName>
        <fullName evidence="2">Uncharacterized protein</fullName>
    </submittedName>
</protein>
<reference evidence="2" key="1">
    <citation type="submission" date="2014-09" db="EMBL/GenBank/DDBJ databases">
        <authorList>
            <person name="Magalhaes I.L.F."/>
            <person name="Oliveira U."/>
            <person name="Santos F.R."/>
            <person name="Vidigal T.H.D.A."/>
            <person name="Brescovit A.D."/>
            <person name="Santos A.J."/>
        </authorList>
    </citation>
    <scope>NUCLEOTIDE SEQUENCE</scope>
    <source>
        <tissue evidence="2">Shoot tissue taken approximately 20 cm above the soil surface</tissue>
    </source>
</reference>
<feature type="compositionally biased region" description="Polar residues" evidence="1">
    <location>
        <begin position="91"/>
        <end position="102"/>
    </location>
</feature>
<name>A0A0A9H0C2_ARUDO</name>
<evidence type="ECO:0000256" key="1">
    <source>
        <dbReference type="SAM" id="MobiDB-lite"/>
    </source>
</evidence>
<sequence>MSSPSPSSPALTVASRSSRARHLCTCSSSTRAPSSILRLSPWRRETREVRWSTAAALLSTGVEEAEERTAAISFSARRWLERTVDRRASRGTRTSWCSSRTDSAARDCRPAAADGTGDGGGAGDGVSMAISIAASFPLFWV</sequence>
<feature type="region of interest" description="Disordered" evidence="1">
    <location>
        <begin position="87"/>
        <end position="121"/>
    </location>
</feature>
<proteinExistence type="predicted"/>
<accession>A0A0A9H0C2</accession>
<dbReference type="EMBL" id="GBRH01169605">
    <property type="protein sequence ID" value="JAE28291.1"/>
    <property type="molecule type" value="Transcribed_RNA"/>
</dbReference>
<dbReference type="AlphaFoldDB" id="A0A0A9H0C2"/>
<organism evidence="2">
    <name type="scientific">Arundo donax</name>
    <name type="common">Giant reed</name>
    <name type="synonym">Donax arundinaceus</name>
    <dbReference type="NCBI Taxonomy" id="35708"/>
    <lineage>
        <taxon>Eukaryota</taxon>
        <taxon>Viridiplantae</taxon>
        <taxon>Streptophyta</taxon>
        <taxon>Embryophyta</taxon>
        <taxon>Tracheophyta</taxon>
        <taxon>Spermatophyta</taxon>
        <taxon>Magnoliopsida</taxon>
        <taxon>Liliopsida</taxon>
        <taxon>Poales</taxon>
        <taxon>Poaceae</taxon>
        <taxon>PACMAD clade</taxon>
        <taxon>Arundinoideae</taxon>
        <taxon>Arundineae</taxon>
        <taxon>Arundo</taxon>
    </lineage>
</organism>
<reference evidence="2" key="2">
    <citation type="journal article" date="2015" name="Data Brief">
        <title>Shoot transcriptome of the giant reed, Arundo donax.</title>
        <authorList>
            <person name="Barrero R.A."/>
            <person name="Guerrero F.D."/>
            <person name="Moolhuijzen P."/>
            <person name="Goolsby J.A."/>
            <person name="Tidwell J."/>
            <person name="Bellgard S.E."/>
            <person name="Bellgard M.I."/>
        </authorList>
    </citation>
    <scope>NUCLEOTIDE SEQUENCE</scope>
    <source>
        <tissue evidence="2">Shoot tissue taken approximately 20 cm above the soil surface</tissue>
    </source>
</reference>
<evidence type="ECO:0000313" key="2">
    <source>
        <dbReference type="EMBL" id="JAE28291.1"/>
    </source>
</evidence>